<name>A0A6P1TJU1_9FIRM</name>
<dbReference type="KEGG" id="anr:Ana3638_04760"/>
<accession>A0A6P1TJU1</accession>
<evidence type="ECO:0000313" key="2">
    <source>
        <dbReference type="Proteomes" id="UP000464314"/>
    </source>
</evidence>
<reference evidence="1 2" key="1">
    <citation type="submission" date="2020-01" db="EMBL/GenBank/DDBJ databases">
        <title>Genome analysis of Anaerocolumna sp. CBA3638.</title>
        <authorList>
            <person name="Kim J."/>
            <person name="Roh S.W."/>
        </authorList>
    </citation>
    <scope>NUCLEOTIDE SEQUENCE [LARGE SCALE GENOMIC DNA]</scope>
    <source>
        <strain evidence="1 2">CBA3638</strain>
    </source>
</reference>
<dbReference type="RefSeq" id="WP_161837012.1">
    <property type="nucleotide sequence ID" value="NZ_CP048000.1"/>
</dbReference>
<evidence type="ECO:0000313" key="1">
    <source>
        <dbReference type="EMBL" id="QHQ60176.1"/>
    </source>
</evidence>
<gene>
    <name evidence="1" type="ORF">Ana3638_04760</name>
</gene>
<sequence length="148" mass="17310">MKKLYKLILNSLKEMETGSAESYSNSLNELGRWVLTLYKNNKFSFEEGNKISQDHNIEDFTEMILLKKEFSNFTNSSFDNQIIFCLNELSEIYKMHKIGFTPDYMDVNIDNESVGIPVLLANLLIRVFIICNIYKIDIEKLLVHKLKN</sequence>
<dbReference type="AlphaFoldDB" id="A0A6P1TJU1"/>
<organism evidence="1 2">
    <name type="scientific">Anaerocolumna sedimenticola</name>
    <dbReference type="NCBI Taxonomy" id="2696063"/>
    <lineage>
        <taxon>Bacteria</taxon>
        <taxon>Bacillati</taxon>
        <taxon>Bacillota</taxon>
        <taxon>Clostridia</taxon>
        <taxon>Lachnospirales</taxon>
        <taxon>Lachnospiraceae</taxon>
        <taxon>Anaerocolumna</taxon>
    </lineage>
</organism>
<dbReference type="EMBL" id="CP048000">
    <property type="protein sequence ID" value="QHQ60176.1"/>
    <property type="molecule type" value="Genomic_DNA"/>
</dbReference>
<keyword evidence="2" id="KW-1185">Reference proteome</keyword>
<dbReference type="Proteomes" id="UP000464314">
    <property type="component" value="Chromosome"/>
</dbReference>
<protein>
    <submittedName>
        <fullName evidence="1">Uncharacterized protein</fullName>
    </submittedName>
</protein>
<proteinExistence type="predicted"/>